<evidence type="ECO:0000256" key="3">
    <source>
        <dbReference type="ARBA" id="ARBA00022475"/>
    </source>
</evidence>
<feature type="transmembrane region" description="Helical" evidence="11">
    <location>
        <begin position="100"/>
        <end position="120"/>
    </location>
</feature>
<evidence type="ECO:0000256" key="4">
    <source>
        <dbReference type="ARBA" id="ARBA00022692"/>
    </source>
</evidence>
<keyword evidence="3" id="KW-1003">Cell membrane</keyword>
<dbReference type="Pfam" id="PF03471">
    <property type="entry name" value="CorC_HlyC"/>
    <property type="match status" value="1"/>
</dbReference>
<evidence type="ECO:0000313" key="14">
    <source>
        <dbReference type="EMBL" id="MBO1077121.1"/>
    </source>
</evidence>
<dbReference type="InterPro" id="IPR036318">
    <property type="entry name" value="FAD-bd_PCMH-like_sf"/>
</dbReference>
<dbReference type="SMART" id="SM01091">
    <property type="entry name" value="CorC_HlyC"/>
    <property type="match status" value="1"/>
</dbReference>
<proteinExistence type="inferred from homology"/>
<evidence type="ECO:0000313" key="15">
    <source>
        <dbReference type="Proteomes" id="UP001518990"/>
    </source>
</evidence>
<dbReference type="InterPro" id="IPR016169">
    <property type="entry name" value="FAD-bd_PCMH_sub2"/>
</dbReference>
<evidence type="ECO:0000256" key="8">
    <source>
        <dbReference type="ARBA" id="ARBA00023136"/>
    </source>
</evidence>
<dbReference type="PROSITE" id="PS51846">
    <property type="entry name" value="CNNM"/>
    <property type="match status" value="1"/>
</dbReference>
<keyword evidence="4 10" id="KW-0812">Transmembrane</keyword>
<sequence length="450" mass="47502">MLDLAVVLVLVVVNGIFSLSELAVISARRPRLRALAAEGRSGAQAALDLAEDPGRFLSTVQIGITLVGVLAGAFSGAALGGRLTEILLGLGVPAGVANPLGFGFVVALVTYLSIVVGELVPKRLALRNPEGLACRVAPLMRIVSRVAAPVVWLLDASSNLIFGLLGLKEEAEEKVTDEDLRSLVAEAERHGTIETAERRMISGVLRLGDRAVRGVMTPRGEVDWIDAAAGDEAIHAVLMRTPHSRLPVGDGSPDRMIGVVQSRELLAAMLRGEPMDIRALARLAPVVPDTADALDLLATLRAADVPMALVLDEYGDFEGIVTPTDLTGAIVGDFKSDIDAGEEPAAVQRNDGSWLLAGWMPADEMADRLKINLRGQRGYETVAGLVLHAMGRLPQVGEAVEAHGWRFEVVDLDGRRIDKVLATVGTGNVDVALRRPGAGPVPPIVQPPTA</sequence>
<evidence type="ECO:0000259" key="13">
    <source>
        <dbReference type="PROSITE" id="PS51846"/>
    </source>
</evidence>
<comment type="subcellular location">
    <subcellularLocation>
        <location evidence="1">Cell membrane</location>
        <topology evidence="1">Multi-pass membrane protein</topology>
    </subcellularLocation>
</comment>
<dbReference type="InterPro" id="IPR051676">
    <property type="entry name" value="UPF0053_domain"/>
</dbReference>
<evidence type="ECO:0000256" key="5">
    <source>
        <dbReference type="ARBA" id="ARBA00022737"/>
    </source>
</evidence>
<name>A0ABS3KLB4_9PROT</name>
<feature type="domain" description="CNNM transmembrane" evidence="13">
    <location>
        <begin position="1"/>
        <end position="197"/>
    </location>
</feature>
<comment type="similarity">
    <text evidence="2">Belongs to the UPF0053 family. Hemolysin C subfamily.</text>
</comment>
<dbReference type="SUPFAM" id="SSF54631">
    <property type="entry name" value="CBS-domain pair"/>
    <property type="match status" value="1"/>
</dbReference>
<comment type="caution">
    <text evidence="14">The sequence shown here is derived from an EMBL/GenBank/DDBJ whole genome shotgun (WGS) entry which is preliminary data.</text>
</comment>
<evidence type="ECO:0000256" key="1">
    <source>
        <dbReference type="ARBA" id="ARBA00004651"/>
    </source>
</evidence>
<protein>
    <submittedName>
        <fullName evidence="14">HlyC/CorC family transporter</fullName>
    </submittedName>
</protein>
<reference evidence="14 15" key="1">
    <citation type="submission" date="2020-09" db="EMBL/GenBank/DDBJ databases">
        <title>Roseomonas.</title>
        <authorList>
            <person name="Zhu W."/>
        </authorList>
    </citation>
    <scope>NUCLEOTIDE SEQUENCE [LARGE SCALE GENOMIC DNA]</scope>
    <source>
        <strain evidence="14 15">1311</strain>
    </source>
</reference>
<evidence type="ECO:0000259" key="12">
    <source>
        <dbReference type="PROSITE" id="PS51371"/>
    </source>
</evidence>
<accession>A0ABS3KLB4</accession>
<dbReference type="InterPro" id="IPR000644">
    <property type="entry name" value="CBS_dom"/>
</dbReference>
<keyword evidence="8 10" id="KW-0472">Membrane</keyword>
<dbReference type="Gene3D" id="3.10.580.10">
    <property type="entry name" value="CBS-domain"/>
    <property type="match status" value="1"/>
</dbReference>
<feature type="domain" description="CBS" evidence="12">
    <location>
        <begin position="280"/>
        <end position="336"/>
    </location>
</feature>
<evidence type="ECO:0000256" key="9">
    <source>
        <dbReference type="PROSITE-ProRule" id="PRU00703"/>
    </source>
</evidence>
<dbReference type="Pfam" id="PF00571">
    <property type="entry name" value="CBS"/>
    <property type="match status" value="1"/>
</dbReference>
<dbReference type="PANTHER" id="PTHR43099:SF5">
    <property type="entry name" value="HLYC_CORC FAMILY TRANSPORTER"/>
    <property type="match status" value="1"/>
</dbReference>
<feature type="transmembrane region" description="Helical" evidence="11">
    <location>
        <begin position="62"/>
        <end position="80"/>
    </location>
</feature>
<dbReference type="InterPro" id="IPR005170">
    <property type="entry name" value="Transptr-assoc_dom"/>
</dbReference>
<dbReference type="InterPro" id="IPR002550">
    <property type="entry name" value="CNNM"/>
</dbReference>
<dbReference type="RefSeq" id="WP_207451009.1">
    <property type="nucleotide sequence ID" value="NZ_CP061092.1"/>
</dbReference>
<keyword evidence="6 10" id="KW-1133">Transmembrane helix</keyword>
<dbReference type="CDD" id="cd04590">
    <property type="entry name" value="CBS_pair_CorC_HlyC_assoc"/>
    <property type="match status" value="1"/>
</dbReference>
<feature type="transmembrane region" description="Helical" evidence="11">
    <location>
        <begin position="132"/>
        <end position="154"/>
    </location>
</feature>
<evidence type="ECO:0000256" key="2">
    <source>
        <dbReference type="ARBA" id="ARBA00006446"/>
    </source>
</evidence>
<keyword evidence="7 9" id="KW-0129">CBS domain</keyword>
<dbReference type="Gene3D" id="3.30.465.10">
    <property type="match status" value="1"/>
</dbReference>
<evidence type="ECO:0000256" key="10">
    <source>
        <dbReference type="PROSITE-ProRule" id="PRU01193"/>
    </source>
</evidence>
<organism evidence="14 15">
    <name type="scientific">Roseomonas marmotae</name>
    <dbReference type="NCBI Taxonomy" id="2768161"/>
    <lineage>
        <taxon>Bacteria</taxon>
        <taxon>Pseudomonadati</taxon>
        <taxon>Pseudomonadota</taxon>
        <taxon>Alphaproteobacteria</taxon>
        <taxon>Acetobacterales</taxon>
        <taxon>Roseomonadaceae</taxon>
        <taxon>Roseomonas</taxon>
    </lineage>
</organism>
<dbReference type="SUPFAM" id="SSF56176">
    <property type="entry name" value="FAD-binding/transporter-associated domain-like"/>
    <property type="match status" value="1"/>
</dbReference>
<dbReference type="PANTHER" id="PTHR43099">
    <property type="entry name" value="UPF0053 PROTEIN YRKA"/>
    <property type="match status" value="1"/>
</dbReference>
<keyword evidence="5" id="KW-0677">Repeat</keyword>
<evidence type="ECO:0000256" key="6">
    <source>
        <dbReference type="ARBA" id="ARBA00022989"/>
    </source>
</evidence>
<dbReference type="Pfam" id="PF01595">
    <property type="entry name" value="CNNM"/>
    <property type="match status" value="1"/>
</dbReference>
<evidence type="ECO:0000256" key="7">
    <source>
        <dbReference type="ARBA" id="ARBA00023122"/>
    </source>
</evidence>
<feature type="transmembrane region" description="Helical" evidence="11">
    <location>
        <begin position="6"/>
        <end position="25"/>
    </location>
</feature>
<dbReference type="PROSITE" id="PS51371">
    <property type="entry name" value="CBS"/>
    <property type="match status" value="2"/>
</dbReference>
<gene>
    <name evidence="14" type="ORF">IAI60_21160</name>
</gene>
<evidence type="ECO:0000256" key="11">
    <source>
        <dbReference type="SAM" id="Phobius"/>
    </source>
</evidence>
<dbReference type="InterPro" id="IPR046342">
    <property type="entry name" value="CBS_dom_sf"/>
</dbReference>
<feature type="domain" description="CBS" evidence="12">
    <location>
        <begin position="216"/>
        <end position="275"/>
    </location>
</feature>
<dbReference type="InterPro" id="IPR044751">
    <property type="entry name" value="Ion_transp-like_CBS"/>
</dbReference>
<dbReference type="Proteomes" id="UP001518990">
    <property type="component" value="Unassembled WGS sequence"/>
</dbReference>
<dbReference type="EMBL" id="JACTNF010000043">
    <property type="protein sequence ID" value="MBO1077121.1"/>
    <property type="molecule type" value="Genomic_DNA"/>
</dbReference>
<keyword evidence="15" id="KW-1185">Reference proteome</keyword>